<dbReference type="EMBL" id="JAPZBO010000002">
    <property type="protein sequence ID" value="KAJ5324879.1"/>
    <property type="molecule type" value="Genomic_DNA"/>
</dbReference>
<gene>
    <name evidence="1" type="ORF">N7476_003479</name>
</gene>
<accession>A0A9W9Q5U7</accession>
<sequence>MANLETVDLARILTGDSQVKQKLYDAATRPGAFFLDLKSSGADIQYALAVKLKDFREDQPASSDRGYKSSDCDETFEFADDEPLRDDSRLLPILQGESDLVRQFNKLCHAAALNMLSSLSDSLRLESDKRFEAHYRTTDSSDTGLKLIYEPSLVKIADVVKNKHTGSGAFNLLFHEQVGLHVYLPEQNRWEFSAIPAPGCTLVTAADFLQRLSASQFYLLPLHRVPQPRDGAGKRYFLSYFLRPSHTTKPHGVKRRRIVSQFGPAVRHPDEQIFP</sequence>
<evidence type="ECO:0000313" key="2">
    <source>
        <dbReference type="Proteomes" id="UP001147746"/>
    </source>
</evidence>
<protein>
    <submittedName>
        <fullName evidence="1">Clavaminate synthase-like protein</fullName>
    </submittedName>
</protein>
<comment type="caution">
    <text evidence="1">The sequence shown here is derived from an EMBL/GenBank/DDBJ whole genome shotgun (WGS) entry which is preliminary data.</text>
</comment>
<evidence type="ECO:0000313" key="1">
    <source>
        <dbReference type="EMBL" id="KAJ5324879.1"/>
    </source>
</evidence>
<reference evidence="1" key="2">
    <citation type="journal article" date="2023" name="IMA Fungus">
        <title>Comparative genomic study of the Penicillium genus elucidates a diverse pangenome and 15 lateral gene transfer events.</title>
        <authorList>
            <person name="Petersen C."/>
            <person name="Sorensen T."/>
            <person name="Nielsen M.R."/>
            <person name="Sondergaard T.E."/>
            <person name="Sorensen J.L."/>
            <person name="Fitzpatrick D.A."/>
            <person name="Frisvad J.C."/>
            <person name="Nielsen K.L."/>
        </authorList>
    </citation>
    <scope>NUCLEOTIDE SEQUENCE</scope>
    <source>
        <strain evidence="1">IBT 21472</strain>
    </source>
</reference>
<organism evidence="1 2">
    <name type="scientific">Penicillium atrosanguineum</name>
    <dbReference type="NCBI Taxonomy" id="1132637"/>
    <lineage>
        <taxon>Eukaryota</taxon>
        <taxon>Fungi</taxon>
        <taxon>Dikarya</taxon>
        <taxon>Ascomycota</taxon>
        <taxon>Pezizomycotina</taxon>
        <taxon>Eurotiomycetes</taxon>
        <taxon>Eurotiomycetidae</taxon>
        <taxon>Eurotiales</taxon>
        <taxon>Aspergillaceae</taxon>
        <taxon>Penicillium</taxon>
    </lineage>
</organism>
<dbReference type="Gene3D" id="2.60.120.330">
    <property type="entry name" value="B-lactam Antibiotic, Isopenicillin N Synthase, Chain"/>
    <property type="match status" value="1"/>
</dbReference>
<dbReference type="Proteomes" id="UP001147746">
    <property type="component" value="Unassembled WGS sequence"/>
</dbReference>
<dbReference type="AlphaFoldDB" id="A0A9W9Q5U7"/>
<name>A0A9W9Q5U7_9EURO</name>
<proteinExistence type="predicted"/>
<keyword evidence="2" id="KW-1185">Reference proteome</keyword>
<dbReference type="SUPFAM" id="SSF51197">
    <property type="entry name" value="Clavaminate synthase-like"/>
    <property type="match status" value="1"/>
</dbReference>
<reference evidence="1" key="1">
    <citation type="submission" date="2022-12" db="EMBL/GenBank/DDBJ databases">
        <authorList>
            <person name="Petersen C."/>
        </authorList>
    </citation>
    <scope>NUCLEOTIDE SEQUENCE</scope>
    <source>
        <strain evidence="1">IBT 21472</strain>
    </source>
</reference>
<dbReference type="InterPro" id="IPR027443">
    <property type="entry name" value="IPNS-like_sf"/>
</dbReference>